<feature type="transmembrane region" description="Helical" evidence="7">
    <location>
        <begin position="251"/>
        <end position="269"/>
    </location>
</feature>
<dbReference type="STRING" id="1848.SAMN05443637_11632"/>
<feature type="transmembrane region" description="Helical" evidence="7">
    <location>
        <begin position="388"/>
        <end position="406"/>
    </location>
</feature>
<proteinExistence type="inferred from homology"/>
<sequence>MVEPGWAVAGSRAFCRLTVLAPRTSVDVALPADVPVAELVPMLLELVGEPRSGGRRPVPWRLSGAGGGVLPTGATLDELAVPDGELLRLAPAGTAPPPPVFDDPVDAIAATADEAPPLAGPAGSAALLGVAVVGGGACAAAGPGAAGSAVVAALSAAGALGAAHVLARRPEPGPAAAGTAALIAVPFAAAAGWTALPDPAGGLLLAVAAAGVAATIAQAVVRVVAPALIAVVVAAVLTGVALIGMRLGLPAGAAAAAGSAAALVLAPVLPRTAVRLAGLPRPAGPGDPEPAELPPDELAERAALARGYLGGLTAGCAAVTAAGAAIVGVLDHRWGLAYAGVAVASLALRSRCYADHVPARAALWAALAGAGGLAVIVGSTVLAPVAGLVLAGVCAGGLLVTGRAAAPPGPVTRRVVDLVEGALVVAAVPLALGVMDVYRIVRGL</sequence>
<evidence type="ECO:0000259" key="8">
    <source>
        <dbReference type="Pfam" id="PF19053"/>
    </source>
</evidence>
<dbReference type="InterPro" id="IPR006707">
    <property type="entry name" value="T7SS_EccD"/>
</dbReference>
<protein>
    <submittedName>
        <fullName evidence="9">Type VII secretion integral membrane protein EccD</fullName>
    </submittedName>
</protein>
<evidence type="ECO:0000313" key="10">
    <source>
        <dbReference type="Proteomes" id="UP000184363"/>
    </source>
</evidence>
<keyword evidence="4 7" id="KW-0812">Transmembrane</keyword>
<evidence type="ECO:0000256" key="1">
    <source>
        <dbReference type="ARBA" id="ARBA00004651"/>
    </source>
</evidence>
<evidence type="ECO:0000256" key="5">
    <source>
        <dbReference type="ARBA" id="ARBA00022989"/>
    </source>
</evidence>
<dbReference type="Pfam" id="PF08817">
    <property type="entry name" value="YukD"/>
    <property type="match status" value="1"/>
</dbReference>
<dbReference type="Pfam" id="PF19053">
    <property type="entry name" value="EccD"/>
    <property type="match status" value="1"/>
</dbReference>
<keyword evidence="10" id="KW-1185">Reference proteome</keyword>
<dbReference type="OrthoDB" id="3579871at2"/>
<dbReference type="PIRSF" id="PIRSF017804">
    <property type="entry name" value="Secretion_EccD1"/>
    <property type="match status" value="1"/>
</dbReference>
<feature type="transmembrane region" description="Helical" evidence="7">
    <location>
        <begin position="148"/>
        <end position="167"/>
    </location>
</feature>
<keyword evidence="3" id="KW-1003">Cell membrane</keyword>
<evidence type="ECO:0000256" key="6">
    <source>
        <dbReference type="ARBA" id="ARBA00023136"/>
    </source>
</evidence>
<dbReference type="Proteomes" id="UP000184363">
    <property type="component" value="Unassembled WGS sequence"/>
</dbReference>
<dbReference type="EMBL" id="FRAP01000016">
    <property type="protein sequence ID" value="SHL00899.1"/>
    <property type="molecule type" value="Genomic_DNA"/>
</dbReference>
<evidence type="ECO:0000256" key="4">
    <source>
        <dbReference type="ARBA" id="ARBA00022692"/>
    </source>
</evidence>
<keyword evidence="5 7" id="KW-1133">Transmembrane helix</keyword>
<reference evidence="9 10" key="1">
    <citation type="submission" date="2016-11" db="EMBL/GenBank/DDBJ databases">
        <authorList>
            <person name="Jaros S."/>
            <person name="Januszkiewicz K."/>
            <person name="Wedrychowicz H."/>
        </authorList>
    </citation>
    <scope>NUCLEOTIDE SEQUENCE [LARGE SCALE GENOMIC DNA]</scope>
    <source>
        <strain evidence="9 10">DSM 43832</strain>
    </source>
</reference>
<name>A0A1M6X4X6_PSETH</name>
<comment type="similarity">
    <text evidence="2">Belongs to the EccD/Snm4 family.</text>
</comment>
<feature type="transmembrane region" description="Helical" evidence="7">
    <location>
        <begin position="308"/>
        <end position="330"/>
    </location>
</feature>
<feature type="transmembrane region" description="Helical" evidence="7">
    <location>
        <begin position="202"/>
        <end position="221"/>
    </location>
</feature>
<accession>A0A1M6X4X6</accession>
<organism evidence="9 10">
    <name type="scientific">Pseudonocardia thermophila</name>
    <dbReference type="NCBI Taxonomy" id="1848"/>
    <lineage>
        <taxon>Bacteria</taxon>
        <taxon>Bacillati</taxon>
        <taxon>Actinomycetota</taxon>
        <taxon>Actinomycetes</taxon>
        <taxon>Pseudonocardiales</taxon>
        <taxon>Pseudonocardiaceae</taxon>
        <taxon>Pseudonocardia</taxon>
    </lineage>
</organism>
<evidence type="ECO:0000313" key="9">
    <source>
        <dbReference type="EMBL" id="SHL00899.1"/>
    </source>
</evidence>
<evidence type="ECO:0000256" key="7">
    <source>
        <dbReference type="SAM" id="Phobius"/>
    </source>
</evidence>
<dbReference type="NCBIfam" id="TIGR03920">
    <property type="entry name" value="T7SS_EccD"/>
    <property type="match status" value="1"/>
</dbReference>
<dbReference type="RefSeq" id="WP_073458684.1">
    <property type="nucleotide sequence ID" value="NZ_FRAP01000016.1"/>
</dbReference>
<dbReference type="AlphaFoldDB" id="A0A1M6X4X6"/>
<feature type="transmembrane region" description="Helical" evidence="7">
    <location>
        <begin position="174"/>
        <end position="196"/>
    </location>
</feature>
<feature type="transmembrane region" description="Helical" evidence="7">
    <location>
        <begin position="228"/>
        <end position="245"/>
    </location>
</feature>
<dbReference type="InterPro" id="IPR044049">
    <property type="entry name" value="EccD_transm"/>
</dbReference>
<feature type="transmembrane region" description="Helical" evidence="7">
    <location>
        <begin position="361"/>
        <end position="382"/>
    </location>
</feature>
<evidence type="ECO:0000256" key="3">
    <source>
        <dbReference type="ARBA" id="ARBA00022475"/>
    </source>
</evidence>
<gene>
    <name evidence="9" type="ORF">SAMN05443637_11632</name>
</gene>
<dbReference type="InterPro" id="IPR024962">
    <property type="entry name" value="YukD-like"/>
</dbReference>
<keyword evidence="6 7" id="KW-0472">Membrane</keyword>
<feature type="transmembrane region" description="Helical" evidence="7">
    <location>
        <begin position="418"/>
        <end position="441"/>
    </location>
</feature>
<evidence type="ECO:0000256" key="2">
    <source>
        <dbReference type="ARBA" id="ARBA00006162"/>
    </source>
</evidence>
<comment type="subcellular location">
    <subcellularLocation>
        <location evidence="1">Cell membrane</location>
        <topology evidence="1">Multi-pass membrane protein</topology>
    </subcellularLocation>
</comment>
<dbReference type="Gene3D" id="3.10.20.90">
    <property type="entry name" value="Phosphatidylinositol 3-kinase Catalytic Subunit, Chain A, domain 1"/>
    <property type="match status" value="1"/>
</dbReference>
<feature type="domain" description="EccD-like transmembrane" evidence="8">
    <location>
        <begin position="125"/>
        <end position="444"/>
    </location>
</feature>
<dbReference type="GO" id="GO:0005886">
    <property type="term" value="C:plasma membrane"/>
    <property type="evidence" value="ECO:0007669"/>
    <property type="project" value="UniProtKB-SubCell"/>
</dbReference>